<protein>
    <submittedName>
        <fullName evidence="1">Uncharacterized protein</fullName>
    </submittedName>
</protein>
<gene>
    <name evidence="1" type="ORF">WDU93_11140</name>
</gene>
<sequence>MGTNKRYAERVDQAMDERIIERFVQTAGPLQSLTPEELQLDRVPMTVYPAGVQAQVVAWVRFGPQHTQVRARVVRSTEKAAGIEFAVRGTTYRCWVWGNAVTLA</sequence>
<evidence type="ECO:0000313" key="1">
    <source>
        <dbReference type="EMBL" id="MEJ1092246.1"/>
    </source>
</evidence>
<proteinExistence type="predicted"/>
<accession>A0ABU8LNT8</accession>
<organism evidence="1 2">
    <name type="scientific">Microbacterium istanbulense</name>
    <dbReference type="NCBI Taxonomy" id="3122049"/>
    <lineage>
        <taxon>Bacteria</taxon>
        <taxon>Bacillati</taxon>
        <taxon>Actinomycetota</taxon>
        <taxon>Actinomycetes</taxon>
        <taxon>Micrococcales</taxon>
        <taxon>Microbacteriaceae</taxon>
        <taxon>Microbacterium</taxon>
    </lineage>
</organism>
<dbReference type="RefSeq" id="WP_337320600.1">
    <property type="nucleotide sequence ID" value="NZ_JBBDGN010000010.1"/>
</dbReference>
<comment type="caution">
    <text evidence="1">The sequence shown here is derived from an EMBL/GenBank/DDBJ whole genome shotgun (WGS) entry which is preliminary data.</text>
</comment>
<evidence type="ECO:0000313" key="2">
    <source>
        <dbReference type="Proteomes" id="UP001366085"/>
    </source>
</evidence>
<reference evidence="1 2" key="1">
    <citation type="submission" date="2024-02" db="EMBL/GenBank/DDBJ databases">
        <authorList>
            <person name="Saticioglu I.B."/>
        </authorList>
    </citation>
    <scope>NUCLEOTIDE SEQUENCE [LARGE SCALE GENOMIC DNA]</scope>
    <source>
        <strain evidence="1 2">Mu-43</strain>
    </source>
</reference>
<name>A0ABU8LNT8_9MICO</name>
<dbReference type="EMBL" id="JBBDGN010000010">
    <property type="protein sequence ID" value="MEJ1092246.1"/>
    <property type="molecule type" value="Genomic_DNA"/>
</dbReference>
<dbReference type="Proteomes" id="UP001366085">
    <property type="component" value="Unassembled WGS sequence"/>
</dbReference>
<keyword evidence="2" id="KW-1185">Reference proteome</keyword>